<reference evidence="9 10" key="1">
    <citation type="submission" date="2016-11" db="EMBL/GenBank/DDBJ databases">
        <authorList>
            <person name="Jaros S."/>
            <person name="Januszkiewicz K."/>
            <person name="Wedrychowicz H."/>
        </authorList>
    </citation>
    <scope>NUCLEOTIDE SEQUENCE [LARGE SCALE GENOMIC DNA]</scope>
    <source>
        <strain evidence="9 10">ATCC 23634</strain>
    </source>
</reference>
<proteinExistence type="inferred from homology"/>
<dbReference type="AlphaFoldDB" id="A0A1K2HV03"/>
<keyword evidence="5" id="KW-0812">Transmembrane</keyword>
<dbReference type="InterPro" id="IPR003423">
    <property type="entry name" value="OMP_efflux"/>
</dbReference>
<evidence type="ECO:0000256" key="7">
    <source>
        <dbReference type="ARBA" id="ARBA00023237"/>
    </source>
</evidence>
<feature type="signal peptide" evidence="8">
    <location>
        <begin position="1"/>
        <end position="25"/>
    </location>
</feature>
<dbReference type="PANTHER" id="PTHR30026">
    <property type="entry name" value="OUTER MEMBRANE PROTEIN TOLC"/>
    <property type="match status" value="1"/>
</dbReference>
<dbReference type="Proteomes" id="UP000183447">
    <property type="component" value="Unassembled WGS sequence"/>
</dbReference>
<keyword evidence="10" id="KW-1185">Reference proteome</keyword>
<dbReference type="InterPro" id="IPR010130">
    <property type="entry name" value="T1SS_OMP_TolC"/>
</dbReference>
<keyword evidence="8" id="KW-0732">Signal</keyword>
<dbReference type="GO" id="GO:1990281">
    <property type="term" value="C:efflux pump complex"/>
    <property type="evidence" value="ECO:0007669"/>
    <property type="project" value="TreeGrafter"/>
</dbReference>
<organism evidence="9 10">
    <name type="scientific">Devosia enhydra</name>
    <dbReference type="NCBI Taxonomy" id="665118"/>
    <lineage>
        <taxon>Bacteria</taxon>
        <taxon>Pseudomonadati</taxon>
        <taxon>Pseudomonadota</taxon>
        <taxon>Alphaproteobacteria</taxon>
        <taxon>Hyphomicrobiales</taxon>
        <taxon>Devosiaceae</taxon>
        <taxon>Devosia</taxon>
    </lineage>
</organism>
<dbReference type="InterPro" id="IPR051906">
    <property type="entry name" value="TolC-like"/>
</dbReference>
<gene>
    <name evidence="9" type="ORF">SAMN02983003_1049</name>
</gene>
<keyword evidence="3" id="KW-0813">Transport</keyword>
<name>A0A1K2HV03_9HYPH</name>
<keyword evidence="6" id="KW-0472">Membrane</keyword>
<dbReference type="SUPFAM" id="SSF56954">
    <property type="entry name" value="Outer membrane efflux proteins (OEP)"/>
    <property type="match status" value="1"/>
</dbReference>
<accession>A0A1K2HV03</accession>
<keyword evidence="4" id="KW-1134">Transmembrane beta strand</keyword>
<protein>
    <submittedName>
        <fullName evidence="9">Outer membrane protein</fullName>
    </submittedName>
</protein>
<sequence>MLPKRLLRAAAIIAALAFLQGPAFAVTLKQALEYAYANNPDIMSALLSVKASAEDIAARKAGKLPSIGFSADFTNAFSIGTESGFNSAVDFSGGFSYRQTLWDNFRTESQIEQARALTEVATYAMRNQEQNVLLSVAQAYMNVIRDTQLVELRAENMRFFQAQVDSADERLRIGEGTRIDVSQARARLAQATAGYRVAIGNLQISQASYERWVGRKPANLSADYNFNGLVPSALEPAIRSAETRHPAVLSAQASIRVSQAGYEAARAAFGPTLTLIGNLCTINCFGNSQTNRGQAGVSGSVGLQLSIPIYSGGANGAAMRKANLLAIQSEFEALSTRDQVREAVTTAWATLQNANAQIQSARTAVESQRLVVEGVVAERDVGQSTTLDVLNAQAELTSAQESLIGATATRTIASFSLIAATGRLNARDLRLNVQVKSADGYIAAVEEIWSDYAFIE</sequence>
<evidence type="ECO:0000256" key="1">
    <source>
        <dbReference type="ARBA" id="ARBA00004442"/>
    </source>
</evidence>
<dbReference type="STRING" id="665118.SAMN02983003_1049"/>
<dbReference type="Gene3D" id="1.20.1600.10">
    <property type="entry name" value="Outer membrane efflux proteins (OEP)"/>
    <property type="match status" value="1"/>
</dbReference>
<dbReference type="OrthoDB" id="9789368at2"/>
<evidence type="ECO:0000256" key="3">
    <source>
        <dbReference type="ARBA" id="ARBA00022448"/>
    </source>
</evidence>
<evidence type="ECO:0000256" key="5">
    <source>
        <dbReference type="ARBA" id="ARBA00022692"/>
    </source>
</evidence>
<keyword evidence="7" id="KW-0998">Cell outer membrane</keyword>
<evidence type="ECO:0000313" key="9">
    <source>
        <dbReference type="EMBL" id="SFZ82389.1"/>
    </source>
</evidence>
<dbReference type="GO" id="GO:0015562">
    <property type="term" value="F:efflux transmembrane transporter activity"/>
    <property type="evidence" value="ECO:0007669"/>
    <property type="project" value="InterPro"/>
</dbReference>
<dbReference type="EMBL" id="FPKU01000001">
    <property type="protein sequence ID" value="SFZ82389.1"/>
    <property type="molecule type" value="Genomic_DNA"/>
</dbReference>
<comment type="similarity">
    <text evidence="2">Belongs to the outer membrane factor (OMF) (TC 1.B.17) family.</text>
</comment>
<feature type="chain" id="PRO_5013018438" evidence="8">
    <location>
        <begin position="26"/>
        <end position="456"/>
    </location>
</feature>
<evidence type="ECO:0000256" key="2">
    <source>
        <dbReference type="ARBA" id="ARBA00007613"/>
    </source>
</evidence>
<dbReference type="PANTHER" id="PTHR30026:SF22">
    <property type="entry name" value="OUTER MEMBRANE EFFLUX PROTEIN"/>
    <property type="match status" value="1"/>
</dbReference>
<comment type="subcellular location">
    <subcellularLocation>
        <location evidence="1">Cell outer membrane</location>
    </subcellularLocation>
</comment>
<evidence type="ECO:0000256" key="8">
    <source>
        <dbReference type="SAM" id="SignalP"/>
    </source>
</evidence>
<evidence type="ECO:0000313" key="10">
    <source>
        <dbReference type="Proteomes" id="UP000183447"/>
    </source>
</evidence>
<dbReference type="GO" id="GO:0015288">
    <property type="term" value="F:porin activity"/>
    <property type="evidence" value="ECO:0007669"/>
    <property type="project" value="TreeGrafter"/>
</dbReference>
<evidence type="ECO:0000256" key="6">
    <source>
        <dbReference type="ARBA" id="ARBA00023136"/>
    </source>
</evidence>
<dbReference type="NCBIfam" id="TIGR01844">
    <property type="entry name" value="type_I_sec_TolC"/>
    <property type="match status" value="1"/>
</dbReference>
<dbReference type="GO" id="GO:0009279">
    <property type="term" value="C:cell outer membrane"/>
    <property type="evidence" value="ECO:0007669"/>
    <property type="project" value="UniProtKB-SubCell"/>
</dbReference>
<evidence type="ECO:0000256" key="4">
    <source>
        <dbReference type="ARBA" id="ARBA00022452"/>
    </source>
</evidence>
<dbReference type="Pfam" id="PF02321">
    <property type="entry name" value="OEP"/>
    <property type="match status" value="2"/>
</dbReference>